<keyword evidence="2" id="KW-1185">Reference proteome</keyword>
<dbReference type="AlphaFoldDB" id="A0A0V1HE12"/>
<evidence type="ECO:0000313" key="1">
    <source>
        <dbReference type="EMBL" id="KRZ08942.1"/>
    </source>
</evidence>
<sequence>MHASDDQAYRTVVVGVGRSLRTLIAHTPLVASRRSKLAITTAFRRRRDAISKDKCDMVVGLLQLRFVGN</sequence>
<proteinExistence type="predicted"/>
<dbReference type="Proteomes" id="UP000055024">
    <property type="component" value="Unassembled WGS sequence"/>
</dbReference>
<name>A0A0V1HE12_9BILA</name>
<dbReference type="EMBL" id="JYDP01000079">
    <property type="protein sequence ID" value="KRZ08942.1"/>
    <property type="molecule type" value="Genomic_DNA"/>
</dbReference>
<comment type="caution">
    <text evidence="1">The sequence shown here is derived from an EMBL/GenBank/DDBJ whole genome shotgun (WGS) entry which is preliminary data.</text>
</comment>
<gene>
    <name evidence="1" type="ORF">T11_17385</name>
</gene>
<reference evidence="1 2" key="1">
    <citation type="submission" date="2015-01" db="EMBL/GenBank/DDBJ databases">
        <title>Evolution of Trichinella species and genotypes.</title>
        <authorList>
            <person name="Korhonen P.K."/>
            <person name="Edoardo P."/>
            <person name="Giuseppe L.R."/>
            <person name="Gasser R.B."/>
        </authorList>
    </citation>
    <scope>NUCLEOTIDE SEQUENCE [LARGE SCALE GENOMIC DNA]</scope>
    <source>
        <strain evidence="1">ISS1029</strain>
    </source>
</reference>
<organism evidence="1 2">
    <name type="scientific">Trichinella zimbabwensis</name>
    <dbReference type="NCBI Taxonomy" id="268475"/>
    <lineage>
        <taxon>Eukaryota</taxon>
        <taxon>Metazoa</taxon>
        <taxon>Ecdysozoa</taxon>
        <taxon>Nematoda</taxon>
        <taxon>Enoplea</taxon>
        <taxon>Dorylaimia</taxon>
        <taxon>Trichinellida</taxon>
        <taxon>Trichinellidae</taxon>
        <taxon>Trichinella</taxon>
    </lineage>
</organism>
<evidence type="ECO:0000313" key="2">
    <source>
        <dbReference type="Proteomes" id="UP000055024"/>
    </source>
</evidence>
<accession>A0A0V1HE12</accession>
<protein>
    <submittedName>
        <fullName evidence="1">Uncharacterized protein</fullName>
    </submittedName>
</protein>